<dbReference type="EMBL" id="FNJL01000002">
    <property type="protein sequence ID" value="SDO68363.1"/>
    <property type="molecule type" value="Genomic_DNA"/>
</dbReference>
<evidence type="ECO:0000313" key="2">
    <source>
        <dbReference type="Proteomes" id="UP000199317"/>
    </source>
</evidence>
<dbReference type="Pfam" id="PF05990">
    <property type="entry name" value="DUF900"/>
    <property type="match status" value="1"/>
</dbReference>
<evidence type="ECO:0008006" key="3">
    <source>
        <dbReference type="Google" id="ProtNLM"/>
    </source>
</evidence>
<keyword evidence="2" id="KW-1185">Reference proteome</keyword>
<proteinExistence type="predicted"/>
<dbReference type="InterPro" id="IPR010297">
    <property type="entry name" value="DUF900_hydrolase"/>
</dbReference>
<dbReference type="Proteomes" id="UP000199317">
    <property type="component" value="Unassembled WGS sequence"/>
</dbReference>
<name>A0A1H0LJW5_9BURK</name>
<sequence>MGSEDLFDPRKSTKITFEFARELKETAYWENLRSKLHSAQGNEKVVLVFIHGYNTSFVEAARRTAQLWADLRLTGIPAFFSWPSKARVFSYTVDEATVDYSEKYLREFLTRLRQEVGDTQPIHLIAHSMGNRALLRVAETLQGKLRFGQIILAAPDVDADLFQDMAQVYPKISERTTLYVSKADKPVNFSRHLHDVGRVGAPPKFARVQGIDTVEVVAKTGLLQMGHSYFAEFNDLLDDMELLLKKNPATRHTVFGRRLDRRAQCASVGEGATRESCWRLVADK</sequence>
<reference evidence="2" key="1">
    <citation type="submission" date="2016-10" db="EMBL/GenBank/DDBJ databases">
        <authorList>
            <person name="Varghese N."/>
            <person name="Submissions S."/>
        </authorList>
    </citation>
    <scope>NUCLEOTIDE SEQUENCE [LARGE SCALE GENOMIC DNA]</scope>
    <source>
        <strain evidence="2">DSM 17101</strain>
    </source>
</reference>
<protein>
    <recommendedName>
        <fullName evidence="3">Esterase/lipase superfamily enzyme</fullName>
    </recommendedName>
</protein>
<dbReference type="SUPFAM" id="SSF53474">
    <property type="entry name" value="alpha/beta-Hydrolases"/>
    <property type="match status" value="1"/>
</dbReference>
<dbReference type="InterPro" id="IPR029058">
    <property type="entry name" value="AB_hydrolase_fold"/>
</dbReference>
<evidence type="ECO:0000313" key="1">
    <source>
        <dbReference type="EMBL" id="SDO68363.1"/>
    </source>
</evidence>
<dbReference type="AlphaFoldDB" id="A0A1H0LJW5"/>
<accession>A0A1H0LJW5</accession>
<organism evidence="1 2">
    <name type="scientific">Paracidovorax cattleyae</name>
    <dbReference type="NCBI Taxonomy" id="80868"/>
    <lineage>
        <taxon>Bacteria</taxon>
        <taxon>Pseudomonadati</taxon>
        <taxon>Pseudomonadota</taxon>
        <taxon>Betaproteobacteria</taxon>
        <taxon>Burkholderiales</taxon>
        <taxon>Comamonadaceae</taxon>
        <taxon>Paracidovorax</taxon>
    </lineage>
</organism>
<dbReference type="PANTHER" id="PTHR36513">
    <property type="entry name" value="ABC TRANSMEMBRANE TYPE-1 DOMAIN-CONTAINING PROTEIN"/>
    <property type="match status" value="1"/>
</dbReference>
<dbReference type="PANTHER" id="PTHR36513:SF1">
    <property type="entry name" value="TRANSMEMBRANE PROTEIN"/>
    <property type="match status" value="1"/>
</dbReference>
<gene>
    <name evidence="1" type="ORF">SAMN04489708_102216</name>
</gene>
<dbReference type="Gene3D" id="3.40.50.1820">
    <property type="entry name" value="alpha/beta hydrolase"/>
    <property type="match status" value="1"/>
</dbReference>